<dbReference type="Ensembl" id="ENSPMGT00000009797.1">
    <property type="protein sequence ID" value="ENSPMGP00000009194.1"/>
    <property type="gene ID" value="ENSPMGG00000007611.1"/>
</dbReference>
<dbReference type="Proteomes" id="UP000261520">
    <property type="component" value="Unplaced"/>
</dbReference>
<evidence type="ECO:0000313" key="3">
    <source>
        <dbReference type="Proteomes" id="UP000261520"/>
    </source>
</evidence>
<name>A0A3B3ZXP9_9GOBI</name>
<evidence type="ECO:0000313" key="2">
    <source>
        <dbReference type="Ensembl" id="ENSPMGP00000009194.1"/>
    </source>
</evidence>
<feature type="compositionally biased region" description="Low complexity" evidence="1">
    <location>
        <begin position="95"/>
        <end position="105"/>
    </location>
</feature>
<reference evidence="2" key="1">
    <citation type="submission" date="2025-08" db="UniProtKB">
        <authorList>
            <consortium name="Ensembl"/>
        </authorList>
    </citation>
    <scope>IDENTIFICATION</scope>
</reference>
<feature type="compositionally biased region" description="Acidic residues" evidence="1">
    <location>
        <begin position="55"/>
        <end position="84"/>
    </location>
</feature>
<keyword evidence="3" id="KW-1185">Reference proteome</keyword>
<dbReference type="STRING" id="409849.ENSPMGP00000009194"/>
<dbReference type="InterPro" id="IPR022181">
    <property type="entry name" value="Bcl2-/adenovirus-E1B"/>
</dbReference>
<feature type="region of interest" description="Disordered" evidence="1">
    <location>
        <begin position="1"/>
        <end position="111"/>
    </location>
</feature>
<evidence type="ECO:0000256" key="1">
    <source>
        <dbReference type="SAM" id="MobiDB-lite"/>
    </source>
</evidence>
<sequence>DALRFSRGVPSPRRPLYYAPSSADVSAGSGQRRKLPAPPLNVSLDQSEGSLLSETGDESGDETGDDLDINMDEMDTPDEADSVDFDAQHGEGEEAASSPAASAPGQSTEGRLWRSVLIGEQEHRIDMKSIEPYKRVISHGERDDVINIQKENS</sequence>
<organism evidence="2 3">
    <name type="scientific">Periophthalmus magnuspinnatus</name>
    <dbReference type="NCBI Taxonomy" id="409849"/>
    <lineage>
        <taxon>Eukaryota</taxon>
        <taxon>Metazoa</taxon>
        <taxon>Chordata</taxon>
        <taxon>Craniata</taxon>
        <taxon>Vertebrata</taxon>
        <taxon>Euteleostomi</taxon>
        <taxon>Actinopterygii</taxon>
        <taxon>Neopterygii</taxon>
        <taxon>Teleostei</taxon>
        <taxon>Neoteleostei</taxon>
        <taxon>Acanthomorphata</taxon>
        <taxon>Gobiaria</taxon>
        <taxon>Gobiiformes</taxon>
        <taxon>Gobioidei</taxon>
        <taxon>Gobiidae</taxon>
        <taxon>Oxudercinae</taxon>
        <taxon>Periophthalmus</taxon>
    </lineage>
</organism>
<reference evidence="2" key="2">
    <citation type="submission" date="2025-09" db="UniProtKB">
        <authorList>
            <consortium name="Ensembl"/>
        </authorList>
    </citation>
    <scope>IDENTIFICATION</scope>
</reference>
<proteinExistence type="predicted"/>
<dbReference type="AlphaFoldDB" id="A0A3B3ZXP9"/>
<protein>
    <submittedName>
        <fullName evidence="2">Uncharacterized protein</fullName>
    </submittedName>
</protein>
<feature type="compositionally biased region" description="Polar residues" evidence="1">
    <location>
        <begin position="43"/>
        <end position="52"/>
    </location>
</feature>
<dbReference type="Pfam" id="PF12496">
    <property type="entry name" value="BNIP2"/>
    <property type="match status" value="1"/>
</dbReference>
<accession>A0A3B3ZXP9</accession>